<dbReference type="PROSITE" id="PS01031">
    <property type="entry name" value="SHSP"/>
    <property type="match status" value="1"/>
</dbReference>
<name>A0A392MXA9_9FABA</name>
<dbReference type="InterPro" id="IPR031107">
    <property type="entry name" value="Small_HSP"/>
</dbReference>
<protein>
    <submittedName>
        <fullName evidence="6">18.8 kDa class II heat shock protein-like</fullName>
    </submittedName>
</protein>
<feature type="region of interest" description="Disordered" evidence="4">
    <location>
        <begin position="63"/>
        <end position="108"/>
    </location>
</feature>
<proteinExistence type="inferred from homology"/>
<comment type="caution">
    <text evidence="6">The sequence shown here is derived from an EMBL/GenBank/DDBJ whole genome shotgun (WGS) entry which is preliminary data.</text>
</comment>
<comment type="similarity">
    <text evidence="2 3">Belongs to the small heat shock protein (HSP20) family.</text>
</comment>
<dbReference type="InterPro" id="IPR002068">
    <property type="entry name" value="A-crystallin/Hsp20_dom"/>
</dbReference>
<dbReference type="CDD" id="cd06464">
    <property type="entry name" value="ACD_sHsps-like"/>
    <property type="match status" value="1"/>
</dbReference>
<evidence type="ECO:0000313" key="6">
    <source>
        <dbReference type="EMBL" id="MCH91953.1"/>
    </source>
</evidence>
<dbReference type="Gene3D" id="2.60.40.790">
    <property type="match status" value="1"/>
</dbReference>
<dbReference type="PANTHER" id="PTHR11527">
    <property type="entry name" value="HEAT-SHOCK PROTEIN 20 FAMILY MEMBER"/>
    <property type="match status" value="1"/>
</dbReference>
<evidence type="ECO:0000256" key="1">
    <source>
        <dbReference type="ARBA" id="ARBA00023016"/>
    </source>
</evidence>
<evidence type="ECO:0000313" key="7">
    <source>
        <dbReference type="Proteomes" id="UP000265520"/>
    </source>
</evidence>
<feature type="domain" description="SHSP" evidence="5">
    <location>
        <begin position="1"/>
        <end position="108"/>
    </location>
</feature>
<dbReference type="Proteomes" id="UP000265520">
    <property type="component" value="Unassembled WGS sequence"/>
</dbReference>
<reference evidence="6 7" key="1">
    <citation type="journal article" date="2018" name="Front. Plant Sci.">
        <title>Red Clover (Trifolium pratense) and Zigzag Clover (T. medium) - A Picture of Genomic Similarities and Differences.</title>
        <authorList>
            <person name="Dluhosova J."/>
            <person name="Istvanek J."/>
            <person name="Nedelnik J."/>
            <person name="Repkova J."/>
        </authorList>
    </citation>
    <scope>NUCLEOTIDE SEQUENCE [LARGE SCALE GENOMIC DNA]</scope>
    <source>
        <strain evidence="7">cv. 10/8</strain>
        <tissue evidence="6">Leaf</tissue>
    </source>
</reference>
<dbReference type="Pfam" id="PF00011">
    <property type="entry name" value="HSP20"/>
    <property type="match status" value="1"/>
</dbReference>
<dbReference type="EMBL" id="LXQA010021532">
    <property type="protein sequence ID" value="MCH91953.1"/>
    <property type="molecule type" value="Genomic_DNA"/>
</dbReference>
<dbReference type="SUPFAM" id="SSF49764">
    <property type="entry name" value="HSP20-like chaperones"/>
    <property type="match status" value="1"/>
</dbReference>
<dbReference type="AlphaFoldDB" id="A0A392MXA9"/>
<gene>
    <name evidence="6" type="ORF">A2U01_0012885</name>
</gene>
<feature type="compositionally biased region" description="Basic and acidic residues" evidence="4">
    <location>
        <begin position="99"/>
        <end position="108"/>
    </location>
</feature>
<feature type="compositionally biased region" description="Polar residues" evidence="4">
    <location>
        <begin position="76"/>
        <end position="93"/>
    </location>
</feature>
<sequence>MSSTYADILDYPESYKFVVDMPGLESEQIKVTMEDDSTLAVNGEIRRDKDKDEKEGVLTVTVRKKPPPEPKKPKTIQVQVGSTEAHNQAQPQIDGSARNGHEAHDSQA</sequence>
<organism evidence="6 7">
    <name type="scientific">Trifolium medium</name>
    <dbReference type="NCBI Taxonomy" id="97028"/>
    <lineage>
        <taxon>Eukaryota</taxon>
        <taxon>Viridiplantae</taxon>
        <taxon>Streptophyta</taxon>
        <taxon>Embryophyta</taxon>
        <taxon>Tracheophyta</taxon>
        <taxon>Spermatophyta</taxon>
        <taxon>Magnoliopsida</taxon>
        <taxon>eudicotyledons</taxon>
        <taxon>Gunneridae</taxon>
        <taxon>Pentapetalae</taxon>
        <taxon>rosids</taxon>
        <taxon>fabids</taxon>
        <taxon>Fabales</taxon>
        <taxon>Fabaceae</taxon>
        <taxon>Papilionoideae</taxon>
        <taxon>50 kb inversion clade</taxon>
        <taxon>NPAAA clade</taxon>
        <taxon>Hologalegina</taxon>
        <taxon>IRL clade</taxon>
        <taxon>Trifolieae</taxon>
        <taxon>Trifolium</taxon>
    </lineage>
</organism>
<keyword evidence="7" id="KW-1185">Reference proteome</keyword>
<evidence type="ECO:0000256" key="3">
    <source>
        <dbReference type="RuleBase" id="RU003616"/>
    </source>
</evidence>
<evidence type="ECO:0000256" key="2">
    <source>
        <dbReference type="PROSITE-ProRule" id="PRU00285"/>
    </source>
</evidence>
<accession>A0A392MXA9</accession>
<evidence type="ECO:0000256" key="4">
    <source>
        <dbReference type="SAM" id="MobiDB-lite"/>
    </source>
</evidence>
<evidence type="ECO:0000259" key="5">
    <source>
        <dbReference type="PROSITE" id="PS01031"/>
    </source>
</evidence>
<dbReference type="InterPro" id="IPR008978">
    <property type="entry name" value="HSP20-like_chaperone"/>
</dbReference>
<keyword evidence="1 6" id="KW-0346">Stress response</keyword>